<evidence type="ECO:0000313" key="2">
    <source>
        <dbReference type="EMBL" id="SIT75081.1"/>
    </source>
</evidence>
<reference evidence="3" key="1">
    <citation type="submission" date="2017-01" db="EMBL/GenBank/DDBJ databases">
        <authorList>
            <person name="Varghese N."/>
            <person name="Submissions S."/>
        </authorList>
    </citation>
    <scope>NUCLEOTIDE SEQUENCE [LARGE SCALE GENOMIC DNA]</scope>
    <source>
        <strain evidence="3">MNA4</strain>
    </source>
</reference>
<evidence type="ECO:0008006" key="4">
    <source>
        <dbReference type="Google" id="ProtNLM"/>
    </source>
</evidence>
<accession>A0A1U7PNI2</accession>
<feature type="signal peptide" evidence="1">
    <location>
        <begin position="1"/>
        <end position="22"/>
    </location>
</feature>
<keyword evidence="1" id="KW-0732">Signal</keyword>
<protein>
    <recommendedName>
        <fullName evidence="4">Lipoprotein</fullName>
    </recommendedName>
</protein>
<evidence type="ECO:0000256" key="1">
    <source>
        <dbReference type="SAM" id="SignalP"/>
    </source>
</evidence>
<sequence>MKKWGMLLLAGLLLLAGCGANGQTAEEHGSGLSVEFTSDPDIRNVQLIQYKEGERVPCMSVMNADGSPFKKGEIILFDMTPAEWSGTTAFAIAYSKDKSGKDVRTTKMEKIPENVTWVNAKFSERDGLTVEAAE</sequence>
<dbReference type="PROSITE" id="PS51257">
    <property type="entry name" value="PROKAR_LIPOPROTEIN"/>
    <property type="match status" value="1"/>
</dbReference>
<dbReference type="EMBL" id="FTPL01000001">
    <property type="protein sequence ID" value="SIT75081.1"/>
    <property type="molecule type" value="Genomic_DNA"/>
</dbReference>
<name>A0A1U7PNI2_9BACI</name>
<evidence type="ECO:0000313" key="3">
    <source>
        <dbReference type="Proteomes" id="UP000187550"/>
    </source>
</evidence>
<organism evidence="2 3">
    <name type="scientific">Edaphobacillus lindanitolerans</name>
    <dbReference type="NCBI Taxonomy" id="550447"/>
    <lineage>
        <taxon>Bacteria</taxon>
        <taxon>Bacillati</taxon>
        <taxon>Bacillota</taxon>
        <taxon>Bacilli</taxon>
        <taxon>Bacillales</taxon>
        <taxon>Bacillaceae</taxon>
        <taxon>Edaphobacillus</taxon>
    </lineage>
</organism>
<feature type="chain" id="PRO_5013296017" description="Lipoprotein" evidence="1">
    <location>
        <begin position="23"/>
        <end position="134"/>
    </location>
</feature>
<dbReference type="STRING" id="550447.SAMN05428946_1132"/>
<dbReference type="AlphaFoldDB" id="A0A1U7PNI2"/>
<proteinExistence type="predicted"/>
<gene>
    <name evidence="2" type="ORF">SAMN05428946_1132</name>
</gene>
<dbReference type="Proteomes" id="UP000187550">
    <property type="component" value="Unassembled WGS sequence"/>
</dbReference>
<dbReference type="OrthoDB" id="2970492at2"/>
<keyword evidence="3" id="KW-1185">Reference proteome</keyword>
<dbReference type="RefSeq" id="WP_076757339.1">
    <property type="nucleotide sequence ID" value="NZ_FTPL01000001.1"/>
</dbReference>